<dbReference type="PANTHER" id="PTHR24559:SF444">
    <property type="entry name" value="REVERSE TRANSCRIPTASE DOMAIN-CONTAINING PROTEIN"/>
    <property type="match status" value="1"/>
</dbReference>
<dbReference type="InterPro" id="IPR043502">
    <property type="entry name" value="DNA/RNA_pol_sf"/>
</dbReference>
<evidence type="ECO:0000313" key="2">
    <source>
        <dbReference type="EMBL" id="KUM49391.1"/>
    </source>
</evidence>
<dbReference type="SUPFAM" id="SSF56672">
    <property type="entry name" value="DNA/RNA polymerases"/>
    <property type="match status" value="1"/>
</dbReference>
<dbReference type="EMBL" id="LKAM01000003">
    <property type="protein sequence ID" value="KUM49391.1"/>
    <property type="molecule type" value="Genomic_DNA"/>
</dbReference>
<reference evidence="2" key="1">
    <citation type="journal article" date="2015" name="Genome Biol. Evol.">
        <title>Organellar Genomes of White Spruce (Picea glauca): Assembly and Annotation.</title>
        <authorList>
            <person name="Jackman S.D."/>
            <person name="Warren R.L."/>
            <person name="Gibb E.A."/>
            <person name="Vandervalk B.P."/>
            <person name="Mohamadi H."/>
            <person name="Chu J."/>
            <person name="Raymond A."/>
            <person name="Pleasance S."/>
            <person name="Coope R."/>
            <person name="Wildung M.R."/>
            <person name="Ritland C.E."/>
            <person name="Bousquet J."/>
            <person name="Jones S.J."/>
            <person name="Bohlmann J."/>
            <person name="Birol I."/>
        </authorList>
    </citation>
    <scope>NUCLEOTIDE SEQUENCE [LARGE SCALE GENOMIC DNA]</scope>
    <source>
        <tissue evidence="2">Flushing bud</tissue>
    </source>
</reference>
<dbReference type="AlphaFoldDB" id="A0A101M1M7"/>
<geneLocation type="mitochondrion" evidence="2"/>
<name>A0A101M1M7_PICGL</name>
<dbReference type="Gene3D" id="3.30.70.270">
    <property type="match status" value="1"/>
</dbReference>
<accession>A0A101M1M7</accession>
<protein>
    <recommendedName>
        <fullName evidence="1">Reverse transcriptase domain-containing protein</fullName>
    </recommendedName>
</protein>
<dbReference type="Pfam" id="PF00078">
    <property type="entry name" value="RVT_1"/>
    <property type="match status" value="1"/>
</dbReference>
<dbReference type="PANTHER" id="PTHR24559">
    <property type="entry name" value="TRANSPOSON TY3-I GAG-POL POLYPROTEIN"/>
    <property type="match status" value="1"/>
</dbReference>
<evidence type="ECO:0000259" key="1">
    <source>
        <dbReference type="PROSITE" id="PS50878"/>
    </source>
</evidence>
<comment type="caution">
    <text evidence="2">The sequence shown here is derived from an EMBL/GenBank/DDBJ whole genome shotgun (WGS) entry which is preliminary data.</text>
</comment>
<proteinExistence type="predicted"/>
<feature type="domain" description="Reverse transcriptase" evidence="1">
    <location>
        <begin position="1"/>
        <end position="57"/>
    </location>
</feature>
<gene>
    <name evidence="2" type="ORF">ABT39_MTgene3940</name>
</gene>
<dbReference type="PROSITE" id="PS50878">
    <property type="entry name" value="RT_POL"/>
    <property type="match status" value="1"/>
</dbReference>
<dbReference type="InterPro" id="IPR000477">
    <property type="entry name" value="RT_dom"/>
</dbReference>
<dbReference type="InterPro" id="IPR043128">
    <property type="entry name" value="Rev_trsase/Diguanyl_cyclase"/>
</dbReference>
<dbReference type="InterPro" id="IPR053134">
    <property type="entry name" value="RNA-dir_DNA_polymerase"/>
</dbReference>
<organism evidence="2">
    <name type="scientific">Picea glauca</name>
    <name type="common">White spruce</name>
    <name type="synonym">Pinus glauca</name>
    <dbReference type="NCBI Taxonomy" id="3330"/>
    <lineage>
        <taxon>Eukaryota</taxon>
        <taxon>Viridiplantae</taxon>
        <taxon>Streptophyta</taxon>
        <taxon>Embryophyta</taxon>
        <taxon>Tracheophyta</taxon>
        <taxon>Spermatophyta</taxon>
        <taxon>Pinopsida</taxon>
        <taxon>Pinidae</taxon>
        <taxon>Conifers I</taxon>
        <taxon>Pinales</taxon>
        <taxon>Pinaceae</taxon>
        <taxon>Picea</taxon>
    </lineage>
</organism>
<keyword evidence="2" id="KW-0496">Mitochondrion</keyword>
<sequence length="57" mass="6825">MNDVVHPFIESFVMIYLDDMLIFSTTWEEHVSHLKQVLEELKKHQLLETLNKIELAK</sequence>